<dbReference type="GO" id="GO:0016020">
    <property type="term" value="C:membrane"/>
    <property type="evidence" value="ECO:0007669"/>
    <property type="project" value="UniProtKB-SubCell"/>
</dbReference>
<dbReference type="InterPro" id="IPR051533">
    <property type="entry name" value="WaaL-like"/>
</dbReference>
<reference evidence="7" key="1">
    <citation type="submission" date="2019-08" db="EMBL/GenBank/DDBJ databases">
        <authorList>
            <person name="Kucharzyk K."/>
            <person name="Murdoch R.W."/>
            <person name="Higgins S."/>
            <person name="Loffler F."/>
        </authorList>
    </citation>
    <scope>NUCLEOTIDE SEQUENCE</scope>
</reference>
<feature type="transmembrane region" description="Helical" evidence="5">
    <location>
        <begin position="167"/>
        <end position="184"/>
    </location>
</feature>
<dbReference type="AlphaFoldDB" id="A0A644YTS3"/>
<evidence type="ECO:0000259" key="6">
    <source>
        <dbReference type="Pfam" id="PF04932"/>
    </source>
</evidence>
<feature type="transmembrane region" description="Helical" evidence="5">
    <location>
        <begin position="143"/>
        <end position="161"/>
    </location>
</feature>
<accession>A0A644YTS3</accession>
<proteinExistence type="predicted"/>
<comment type="caution">
    <text evidence="7">The sequence shown here is derived from an EMBL/GenBank/DDBJ whole genome shotgun (WGS) entry which is preliminary data.</text>
</comment>
<evidence type="ECO:0000256" key="4">
    <source>
        <dbReference type="ARBA" id="ARBA00023136"/>
    </source>
</evidence>
<feature type="transmembrane region" description="Helical" evidence="5">
    <location>
        <begin position="9"/>
        <end position="29"/>
    </location>
</feature>
<keyword evidence="3 5" id="KW-1133">Transmembrane helix</keyword>
<keyword evidence="4 5" id="KW-0472">Membrane</keyword>
<dbReference type="Pfam" id="PF04932">
    <property type="entry name" value="Wzy_C"/>
    <property type="match status" value="1"/>
</dbReference>
<name>A0A644YTS3_9ZZZZ</name>
<evidence type="ECO:0000256" key="1">
    <source>
        <dbReference type="ARBA" id="ARBA00004141"/>
    </source>
</evidence>
<gene>
    <name evidence="7" type="ORF">SDC9_78519</name>
</gene>
<evidence type="ECO:0000256" key="3">
    <source>
        <dbReference type="ARBA" id="ARBA00022989"/>
    </source>
</evidence>
<dbReference type="PANTHER" id="PTHR37422">
    <property type="entry name" value="TEICHURONIC ACID BIOSYNTHESIS PROTEIN TUAE"/>
    <property type="match status" value="1"/>
</dbReference>
<protein>
    <recommendedName>
        <fullName evidence="6">O-antigen ligase-related domain-containing protein</fullName>
    </recommendedName>
</protein>
<evidence type="ECO:0000256" key="2">
    <source>
        <dbReference type="ARBA" id="ARBA00022692"/>
    </source>
</evidence>
<comment type="subcellular location">
    <subcellularLocation>
        <location evidence="1">Membrane</location>
        <topology evidence="1">Multi-pass membrane protein</topology>
    </subcellularLocation>
</comment>
<sequence length="200" mass="22362">MSKNKKKSITIIISLIIFGAIGLLFILNIDVSKLNNKLFSFIIHRIQSIFNWTSDQGNVERIQSWEFAISLIKTNPLFGVGIAATGAKGVGSFAIGVTESGFLKRFAEMGLVGLVLSYSIYGFVIREGFKKIFSNKVSRDNKLLLLILISVIIAILVEEFIYQATEAEVVSFYLWTISAIIFSIESRTKDKFYIVGEDND</sequence>
<feature type="transmembrane region" description="Helical" evidence="5">
    <location>
        <begin position="106"/>
        <end position="123"/>
    </location>
</feature>
<keyword evidence="2 5" id="KW-0812">Transmembrane</keyword>
<organism evidence="7">
    <name type="scientific">bioreactor metagenome</name>
    <dbReference type="NCBI Taxonomy" id="1076179"/>
    <lineage>
        <taxon>unclassified sequences</taxon>
        <taxon>metagenomes</taxon>
        <taxon>ecological metagenomes</taxon>
    </lineage>
</organism>
<evidence type="ECO:0000313" key="7">
    <source>
        <dbReference type="EMBL" id="MPM31962.1"/>
    </source>
</evidence>
<dbReference type="PANTHER" id="PTHR37422:SF13">
    <property type="entry name" value="LIPOPOLYSACCHARIDE BIOSYNTHESIS PROTEIN PA4999-RELATED"/>
    <property type="match status" value="1"/>
</dbReference>
<dbReference type="EMBL" id="VSSQ01006225">
    <property type="protein sequence ID" value="MPM31962.1"/>
    <property type="molecule type" value="Genomic_DNA"/>
</dbReference>
<dbReference type="InterPro" id="IPR007016">
    <property type="entry name" value="O-antigen_ligase-rel_domated"/>
</dbReference>
<feature type="domain" description="O-antigen ligase-related" evidence="6">
    <location>
        <begin position="9"/>
        <end position="116"/>
    </location>
</feature>
<evidence type="ECO:0000256" key="5">
    <source>
        <dbReference type="SAM" id="Phobius"/>
    </source>
</evidence>